<evidence type="ECO:0000256" key="4">
    <source>
        <dbReference type="ARBA" id="ARBA00023163"/>
    </source>
</evidence>
<feature type="domain" description="Velvet" evidence="7">
    <location>
        <begin position="1"/>
        <end position="209"/>
    </location>
</feature>
<sequence length="320" mass="35222">MSEESPSYRLVQNPVRARCCGFGEKDRRLLDPPPILQLFATQRDNSLHPVTDIDTDCSFVVHCDLYDEDGKENRSVVYVPSSIPPSEQRAPQGPTGSLVLSLKTPRPIRNLLGTITANAIRLFNDRNEPGVYFVFHDLSIRIDGRFSFKFLMLGLSCNNLDFPPFSSTIQNEVFSDPFTVYTAKKFPGMTESTPLSRAFANQGIKIITRREASYTRASDQYYRMPSTGQSSSTIQSPSTSNNNNAATTTTTTTTTATTHSSLSIASITLPSNIEPFLPSNSAATTNNHNNSDNAASSYTRIPITQYLSTPTTNDNNAPLP</sequence>
<dbReference type="Proteomes" id="UP001234581">
    <property type="component" value="Unassembled WGS sequence"/>
</dbReference>
<gene>
    <name evidence="8" type="ORF">O0I10_001781</name>
</gene>
<dbReference type="PANTHER" id="PTHR33572:SF17">
    <property type="entry name" value="SEXUAL DEVELOPMENT REGULATOR VELC"/>
    <property type="match status" value="1"/>
</dbReference>
<dbReference type="GeneID" id="83209199"/>
<evidence type="ECO:0000313" key="8">
    <source>
        <dbReference type="EMBL" id="KAJ8662091.1"/>
    </source>
</evidence>
<evidence type="ECO:0000256" key="5">
    <source>
        <dbReference type="ARBA" id="ARBA00023242"/>
    </source>
</evidence>
<dbReference type="RefSeq" id="XP_058347004.1">
    <property type="nucleotide sequence ID" value="XM_058481873.1"/>
</dbReference>
<comment type="caution">
    <text evidence="8">The sequence shown here is derived from an EMBL/GenBank/DDBJ whole genome shotgun (WGS) entry which is preliminary data.</text>
</comment>
<keyword evidence="2" id="KW-0749">Sporulation</keyword>
<evidence type="ECO:0000256" key="6">
    <source>
        <dbReference type="SAM" id="MobiDB-lite"/>
    </source>
</evidence>
<dbReference type="GO" id="GO:0030435">
    <property type="term" value="P:sporulation resulting in formation of a cellular spore"/>
    <property type="evidence" value="ECO:0007669"/>
    <property type="project" value="UniProtKB-KW"/>
</dbReference>
<feature type="region of interest" description="Disordered" evidence="6">
    <location>
        <begin position="278"/>
        <end position="297"/>
    </location>
</feature>
<keyword evidence="3" id="KW-0805">Transcription regulation</keyword>
<dbReference type="GO" id="GO:0005634">
    <property type="term" value="C:nucleus"/>
    <property type="evidence" value="ECO:0007669"/>
    <property type="project" value="UniProtKB-SubCell"/>
</dbReference>
<feature type="region of interest" description="Disordered" evidence="6">
    <location>
        <begin position="224"/>
        <end position="258"/>
    </location>
</feature>
<dbReference type="Gene3D" id="2.60.40.3960">
    <property type="entry name" value="Velvet domain"/>
    <property type="match status" value="1"/>
</dbReference>
<dbReference type="PROSITE" id="PS51821">
    <property type="entry name" value="VELVET"/>
    <property type="match status" value="1"/>
</dbReference>
<accession>A0AAD7Y1X2</accession>
<dbReference type="InterPro" id="IPR021740">
    <property type="entry name" value="Velvet"/>
</dbReference>
<dbReference type="AlphaFoldDB" id="A0AAD7Y1X2"/>
<evidence type="ECO:0000259" key="7">
    <source>
        <dbReference type="PROSITE" id="PS51821"/>
    </source>
</evidence>
<dbReference type="Pfam" id="PF11754">
    <property type="entry name" value="Velvet"/>
    <property type="match status" value="1"/>
</dbReference>
<organism evidence="8 9">
    <name type="scientific">Lichtheimia ornata</name>
    <dbReference type="NCBI Taxonomy" id="688661"/>
    <lineage>
        <taxon>Eukaryota</taxon>
        <taxon>Fungi</taxon>
        <taxon>Fungi incertae sedis</taxon>
        <taxon>Mucoromycota</taxon>
        <taxon>Mucoromycotina</taxon>
        <taxon>Mucoromycetes</taxon>
        <taxon>Mucorales</taxon>
        <taxon>Lichtheimiaceae</taxon>
        <taxon>Lichtheimia</taxon>
    </lineage>
</organism>
<evidence type="ECO:0000256" key="2">
    <source>
        <dbReference type="ARBA" id="ARBA00022969"/>
    </source>
</evidence>
<evidence type="ECO:0000313" key="9">
    <source>
        <dbReference type="Proteomes" id="UP001234581"/>
    </source>
</evidence>
<dbReference type="EMBL" id="JARTCD010000005">
    <property type="protein sequence ID" value="KAJ8662091.1"/>
    <property type="molecule type" value="Genomic_DNA"/>
</dbReference>
<keyword evidence="4" id="KW-0804">Transcription</keyword>
<feature type="compositionally biased region" description="Low complexity" evidence="6">
    <location>
        <begin position="225"/>
        <end position="258"/>
    </location>
</feature>
<proteinExistence type="predicted"/>
<feature type="compositionally biased region" description="Low complexity" evidence="6">
    <location>
        <begin position="279"/>
        <end position="297"/>
    </location>
</feature>
<protein>
    <recommendedName>
        <fullName evidence="7">Velvet domain-containing protein</fullName>
    </recommendedName>
</protein>
<keyword evidence="9" id="KW-1185">Reference proteome</keyword>
<dbReference type="PANTHER" id="PTHR33572">
    <property type="entry name" value="SPORE DEVELOPMENT REGULATOR VOSA"/>
    <property type="match status" value="1"/>
</dbReference>
<evidence type="ECO:0000256" key="1">
    <source>
        <dbReference type="ARBA" id="ARBA00004123"/>
    </source>
</evidence>
<comment type="subcellular location">
    <subcellularLocation>
        <location evidence="1">Nucleus</location>
    </subcellularLocation>
</comment>
<evidence type="ECO:0000256" key="3">
    <source>
        <dbReference type="ARBA" id="ARBA00023015"/>
    </source>
</evidence>
<dbReference type="InterPro" id="IPR038491">
    <property type="entry name" value="Velvet_dom_sf"/>
</dbReference>
<name>A0AAD7Y1X2_9FUNG</name>
<reference evidence="8 9" key="1">
    <citation type="submission" date="2023-03" db="EMBL/GenBank/DDBJ databases">
        <title>Genome sequence of Lichtheimia ornata CBS 291.66.</title>
        <authorList>
            <person name="Mohabir J.T."/>
            <person name="Shea T.P."/>
            <person name="Kurbessoian T."/>
            <person name="Berby B."/>
            <person name="Fontaine J."/>
            <person name="Livny J."/>
            <person name="Gnirke A."/>
            <person name="Stajich J.E."/>
            <person name="Cuomo C.A."/>
        </authorList>
    </citation>
    <scope>NUCLEOTIDE SEQUENCE [LARGE SCALE GENOMIC DNA]</scope>
    <source>
        <strain evidence="8">CBS 291.66</strain>
    </source>
</reference>
<dbReference type="InterPro" id="IPR037525">
    <property type="entry name" value="Velvet_dom"/>
</dbReference>
<keyword evidence="5" id="KW-0539">Nucleus</keyword>